<evidence type="ECO:0000256" key="1">
    <source>
        <dbReference type="ARBA" id="ARBA00023015"/>
    </source>
</evidence>
<accession>A0ABW2FMH6</accession>
<dbReference type="InterPro" id="IPR000835">
    <property type="entry name" value="HTH_MarR-typ"/>
</dbReference>
<dbReference type="InterPro" id="IPR036388">
    <property type="entry name" value="WH-like_DNA-bd_sf"/>
</dbReference>
<gene>
    <name evidence="5" type="ORF">ACFQMJ_33265</name>
</gene>
<keyword evidence="2" id="KW-0238">DNA-binding</keyword>
<sequence>MIHPFRNNVGYLVKQIFKDFNHEYERRLEDYGLTAAQVNVLELLWIHGDGVTQKELHERLKIRPASLTNLLNTLVAGNWIFRKPDLQDARTNRVFLTERGKAQCKICMEIITELEQVARQGLSPEEIALLLVWMKKIQRNLS</sequence>
<dbReference type="PANTHER" id="PTHR42756:SF1">
    <property type="entry name" value="TRANSCRIPTIONAL REPRESSOR OF EMRAB OPERON"/>
    <property type="match status" value="1"/>
</dbReference>
<evidence type="ECO:0000313" key="5">
    <source>
        <dbReference type="EMBL" id="MFC7153422.1"/>
    </source>
</evidence>
<dbReference type="PROSITE" id="PS50995">
    <property type="entry name" value="HTH_MARR_2"/>
    <property type="match status" value="1"/>
</dbReference>
<evidence type="ECO:0000256" key="2">
    <source>
        <dbReference type="ARBA" id="ARBA00023125"/>
    </source>
</evidence>
<proteinExistence type="predicted"/>
<keyword evidence="6" id="KW-1185">Reference proteome</keyword>
<dbReference type="SMART" id="SM00347">
    <property type="entry name" value="HTH_MARR"/>
    <property type="match status" value="1"/>
</dbReference>
<evidence type="ECO:0000256" key="3">
    <source>
        <dbReference type="ARBA" id="ARBA00023163"/>
    </source>
</evidence>
<dbReference type="PRINTS" id="PR00598">
    <property type="entry name" value="HTHMARR"/>
</dbReference>
<dbReference type="Proteomes" id="UP001596378">
    <property type="component" value="Unassembled WGS sequence"/>
</dbReference>
<name>A0ABW2FMH6_9BACL</name>
<evidence type="ECO:0000259" key="4">
    <source>
        <dbReference type="PROSITE" id="PS50995"/>
    </source>
</evidence>
<organism evidence="5 6">
    <name type="scientific">Cohnella cellulosilytica</name>
    <dbReference type="NCBI Taxonomy" id="986710"/>
    <lineage>
        <taxon>Bacteria</taxon>
        <taxon>Bacillati</taxon>
        <taxon>Bacillota</taxon>
        <taxon>Bacilli</taxon>
        <taxon>Bacillales</taxon>
        <taxon>Paenibacillaceae</taxon>
        <taxon>Cohnella</taxon>
    </lineage>
</organism>
<comment type="caution">
    <text evidence="5">The sequence shown here is derived from an EMBL/GenBank/DDBJ whole genome shotgun (WGS) entry which is preliminary data.</text>
</comment>
<keyword evidence="3" id="KW-0804">Transcription</keyword>
<reference evidence="6" key="1">
    <citation type="journal article" date="2019" name="Int. J. Syst. Evol. Microbiol.">
        <title>The Global Catalogue of Microorganisms (GCM) 10K type strain sequencing project: providing services to taxonomists for standard genome sequencing and annotation.</title>
        <authorList>
            <consortium name="The Broad Institute Genomics Platform"/>
            <consortium name="The Broad Institute Genome Sequencing Center for Infectious Disease"/>
            <person name="Wu L."/>
            <person name="Ma J."/>
        </authorList>
    </citation>
    <scope>NUCLEOTIDE SEQUENCE [LARGE SCALE GENOMIC DNA]</scope>
    <source>
        <strain evidence="6">KCTC 12907</strain>
    </source>
</reference>
<keyword evidence="1" id="KW-0805">Transcription regulation</keyword>
<protein>
    <submittedName>
        <fullName evidence="5">MarR family winged helix-turn-helix transcriptional regulator</fullName>
    </submittedName>
</protein>
<dbReference type="EMBL" id="JBHTAI010000034">
    <property type="protein sequence ID" value="MFC7153422.1"/>
    <property type="molecule type" value="Genomic_DNA"/>
</dbReference>
<dbReference type="SUPFAM" id="SSF46785">
    <property type="entry name" value="Winged helix' DNA-binding domain"/>
    <property type="match status" value="1"/>
</dbReference>
<evidence type="ECO:0000313" key="6">
    <source>
        <dbReference type="Proteomes" id="UP001596378"/>
    </source>
</evidence>
<dbReference type="Pfam" id="PF12802">
    <property type="entry name" value="MarR_2"/>
    <property type="match status" value="1"/>
</dbReference>
<dbReference type="RefSeq" id="WP_378050507.1">
    <property type="nucleotide sequence ID" value="NZ_JBHMDN010000027.1"/>
</dbReference>
<feature type="domain" description="HTH marR-type" evidence="4">
    <location>
        <begin position="6"/>
        <end position="139"/>
    </location>
</feature>
<dbReference type="Gene3D" id="1.10.10.10">
    <property type="entry name" value="Winged helix-like DNA-binding domain superfamily/Winged helix DNA-binding domain"/>
    <property type="match status" value="1"/>
</dbReference>
<dbReference type="InterPro" id="IPR036390">
    <property type="entry name" value="WH_DNA-bd_sf"/>
</dbReference>
<dbReference type="PANTHER" id="PTHR42756">
    <property type="entry name" value="TRANSCRIPTIONAL REGULATOR, MARR"/>
    <property type="match status" value="1"/>
</dbReference>